<dbReference type="PANTHER" id="PTHR33069:SF3">
    <property type="entry name" value="DYNEIN HEAVY CHAIN TAIL DOMAIN-CONTAINING PROTEIN"/>
    <property type="match status" value="1"/>
</dbReference>
<evidence type="ECO:0000313" key="1">
    <source>
        <dbReference type="EMBL" id="KAA1087907.1"/>
    </source>
</evidence>
<gene>
    <name evidence="1" type="ORF">PGTUg99_023989</name>
</gene>
<dbReference type="AlphaFoldDB" id="A0A5B0NF84"/>
<name>A0A5B0NF84_PUCGR</name>
<protein>
    <submittedName>
        <fullName evidence="1">Uncharacterized protein</fullName>
    </submittedName>
</protein>
<evidence type="ECO:0000313" key="2">
    <source>
        <dbReference type="Proteomes" id="UP000325313"/>
    </source>
</evidence>
<proteinExistence type="predicted"/>
<dbReference type="EMBL" id="VDEP01000409">
    <property type="protein sequence ID" value="KAA1087907.1"/>
    <property type="molecule type" value="Genomic_DNA"/>
</dbReference>
<dbReference type="Proteomes" id="UP000325313">
    <property type="component" value="Unassembled WGS sequence"/>
</dbReference>
<organism evidence="1 2">
    <name type="scientific">Puccinia graminis f. sp. tritici</name>
    <dbReference type="NCBI Taxonomy" id="56615"/>
    <lineage>
        <taxon>Eukaryota</taxon>
        <taxon>Fungi</taxon>
        <taxon>Dikarya</taxon>
        <taxon>Basidiomycota</taxon>
        <taxon>Pucciniomycotina</taxon>
        <taxon>Pucciniomycetes</taxon>
        <taxon>Pucciniales</taxon>
        <taxon>Pucciniaceae</taxon>
        <taxon>Puccinia</taxon>
    </lineage>
</organism>
<accession>A0A5B0NF84</accession>
<comment type="caution">
    <text evidence="1">The sequence shown here is derived from an EMBL/GenBank/DDBJ whole genome shotgun (WGS) entry which is preliminary data.</text>
</comment>
<dbReference type="PANTHER" id="PTHR33069">
    <property type="entry name" value="CHROMOSOME 7, WHOLE GENOME SHOTGUN SEQUENCE-RELATED"/>
    <property type="match status" value="1"/>
</dbReference>
<reference evidence="1 2" key="1">
    <citation type="submission" date="2019-05" db="EMBL/GenBank/DDBJ databases">
        <title>Emergence of the Ug99 lineage of the wheat stem rust pathogen through somatic hybridization.</title>
        <authorList>
            <person name="Li F."/>
            <person name="Upadhyaya N.M."/>
            <person name="Sperschneider J."/>
            <person name="Matny O."/>
            <person name="Nguyen-Phuc H."/>
            <person name="Mago R."/>
            <person name="Raley C."/>
            <person name="Miller M.E."/>
            <person name="Silverstein K.A.T."/>
            <person name="Henningsen E."/>
            <person name="Hirsch C.D."/>
            <person name="Visser B."/>
            <person name="Pretorius Z.A."/>
            <person name="Steffenson B.J."/>
            <person name="Schwessinger B."/>
            <person name="Dodds P.N."/>
            <person name="Figueroa M."/>
        </authorList>
    </citation>
    <scope>NUCLEOTIDE SEQUENCE [LARGE SCALE GENOMIC DNA]</scope>
    <source>
        <strain evidence="1 2">Ug99</strain>
    </source>
</reference>
<sequence>MARRSQPPPSQGPPGPGIMNLNCFFSFGNEVPINPLPSALSTLIESSKSDRRKPSELPKHFLVRVFKKLIPVLKQGRTMHWYSDKEDFRELAPFRMEFDLLPRLRRRIVDLSQIMDQNKLKTDAQLQAVHKLLHQISIDATQLKMSVSLTWDPSKYKGSKDNLIDIPLYYYPDLPWGVDHVRDSIADLFKSYSEPLAAGSSGVKDTKEDVKSLLDLMDHMIGDLKSPRLAMQAKWRWMVREVEVMDHAVIKCLKPQKIRVSNPLEGLEDDKHLEMTQWRPRETMADHEVRYVQLAMPIFRLGRLLLNKLSRPTNSNPSLTSRMTLTELNELYKATDTIDEDFRVFAQVTLQVSRDQAGHILKEVFARLQKPMKVLNKHFNSLGSDVNQDEVKDCQQWCKNWMAHLQIAVQRCLEYCVFDDSDPWETESD</sequence>